<proteinExistence type="predicted"/>
<name>X0SUG3_9ZZZZ</name>
<evidence type="ECO:0000313" key="1">
    <source>
        <dbReference type="EMBL" id="GAF84833.1"/>
    </source>
</evidence>
<comment type="caution">
    <text evidence="1">The sequence shown here is derived from an EMBL/GenBank/DDBJ whole genome shotgun (WGS) entry which is preliminary data.</text>
</comment>
<organism evidence="1">
    <name type="scientific">marine sediment metagenome</name>
    <dbReference type="NCBI Taxonomy" id="412755"/>
    <lineage>
        <taxon>unclassified sequences</taxon>
        <taxon>metagenomes</taxon>
        <taxon>ecological metagenomes</taxon>
    </lineage>
</organism>
<protein>
    <submittedName>
        <fullName evidence="1">Uncharacterized protein</fullName>
    </submittedName>
</protein>
<accession>X0SUG3</accession>
<dbReference type="EMBL" id="BARS01003627">
    <property type="protein sequence ID" value="GAF84833.1"/>
    <property type="molecule type" value="Genomic_DNA"/>
</dbReference>
<gene>
    <name evidence="1" type="ORF">S01H1_07032</name>
</gene>
<dbReference type="AlphaFoldDB" id="X0SUG3"/>
<reference evidence="1" key="1">
    <citation type="journal article" date="2014" name="Front. Microbiol.">
        <title>High frequency of phylogenetically diverse reductive dehalogenase-homologous genes in deep subseafloor sedimentary metagenomes.</title>
        <authorList>
            <person name="Kawai M."/>
            <person name="Futagami T."/>
            <person name="Toyoda A."/>
            <person name="Takaki Y."/>
            <person name="Nishi S."/>
            <person name="Hori S."/>
            <person name="Arai W."/>
            <person name="Tsubouchi T."/>
            <person name="Morono Y."/>
            <person name="Uchiyama I."/>
            <person name="Ito T."/>
            <person name="Fujiyama A."/>
            <person name="Inagaki F."/>
            <person name="Takami H."/>
        </authorList>
    </citation>
    <scope>NUCLEOTIDE SEQUENCE</scope>
    <source>
        <strain evidence="1">Expedition CK06-06</strain>
    </source>
</reference>
<sequence length="105" mass="10849">MEEAEITLVVHVGDHLVRHAVQEDVELAAMGEVEFVEINPLVDGSVLVGVEGQADYSAVLIEVLAVVKPAIMVGVVGSLLGGITDKQSVVLSWEELLGGTTSGGG</sequence>